<gene>
    <name evidence="4" type="ORF">DACRYDRAFT_20320</name>
</gene>
<name>M5G7F2_DACPD</name>
<dbReference type="GeneID" id="63686947"/>
<proteinExistence type="predicted"/>
<accession>M5G7F2</accession>
<keyword evidence="2" id="KW-0812">Transmembrane</keyword>
<dbReference type="HOGENOM" id="CLU_1038366_0_0_1"/>
<dbReference type="AlphaFoldDB" id="M5G7F2"/>
<organism evidence="4 5">
    <name type="scientific">Dacryopinax primogenitus (strain DJM 731)</name>
    <name type="common">Brown rot fungus</name>
    <dbReference type="NCBI Taxonomy" id="1858805"/>
    <lineage>
        <taxon>Eukaryota</taxon>
        <taxon>Fungi</taxon>
        <taxon>Dikarya</taxon>
        <taxon>Basidiomycota</taxon>
        <taxon>Agaricomycotina</taxon>
        <taxon>Dacrymycetes</taxon>
        <taxon>Dacrymycetales</taxon>
        <taxon>Dacrymycetaceae</taxon>
        <taxon>Dacryopinax</taxon>
    </lineage>
</organism>
<keyword evidence="3" id="KW-0732">Signal</keyword>
<evidence type="ECO:0000256" key="1">
    <source>
        <dbReference type="SAM" id="MobiDB-lite"/>
    </source>
</evidence>
<reference evidence="4 5" key="1">
    <citation type="journal article" date="2012" name="Science">
        <title>The Paleozoic origin of enzymatic lignin decomposition reconstructed from 31 fungal genomes.</title>
        <authorList>
            <person name="Floudas D."/>
            <person name="Binder M."/>
            <person name="Riley R."/>
            <person name="Barry K."/>
            <person name="Blanchette R.A."/>
            <person name="Henrissat B."/>
            <person name="Martinez A.T."/>
            <person name="Otillar R."/>
            <person name="Spatafora J.W."/>
            <person name="Yadav J.S."/>
            <person name="Aerts A."/>
            <person name="Benoit I."/>
            <person name="Boyd A."/>
            <person name="Carlson A."/>
            <person name="Copeland A."/>
            <person name="Coutinho P.M."/>
            <person name="de Vries R.P."/>
            <person name="Ferreira P."/>
            <person name="Findley K."/>
            <person name="Foster B."/>
            <person name="Gaskell J."/>
            <person name="Glotzer D."/>
            <person name="Gorecki P."/>
            <person name="Heitman J."/>
            <person name="Hesse C."/>
            <person name="Hori C."/>
            <person name="Igarashi K."/>
            <person name="Jurgens J.A."/>
            <person name="Kallen N."/>
            <person name="Kersten P."/>
            <person name="Kohler A."/>
            <person name="Kuees U."/>
            <person name="Kumar T.K.A."/>
            <person name="Kuo A."/>
            <person name="LaButti K."/>
            <person name="Larrondo L.F."/>
            <person name="Lindquist E."/>
            <person name="Ling A."/>
            <person name="Lombard V."/>
            <person name="Lucas S."/>
            <person name="Lundell T."/>
            <person name="Martin R."/>
            <person name="McLaughlin D.J."/>
            <person name="Morgenstern I."/>
            <person name="Morin E."/>
            <person name="Murat C."/>
            <person name="Nagy L.G."/>
            <person name="Nolan M."/>
            <person name="Ohm R.A."/>
            <person name="Patyshakuliyeva A."/>
            <person name="Rokas A."/>
            <person name="Ruiz-Duenas F.J."/>
            <person name="Sabat G."/>
            <person name="Salamov A."/>
            <person name="Samejima M."/>
            <person name="Schmutz J."/>
            <person name="Slot J.C."/>
            <person name="St John F."/>
            <person name="Stenlid J."/>
            <person name="Sun H."/>
            <person name="Sun S."/>
            <person name="Syed K."/>
            <person name="Tsang A."/>
            <person name="Wiebenga A."/>
            <person name="Young D."/>
            <person name="Pisabarro A."/>
            <person name="Eastwood D.C."/>
            <person name="Martin F."/>
            <person name="Cullen D."/>
            <person name="Grigoriev I.V."/>
            <person name="Hibbett D.S."/>
        </authorList>
    </citation>
    <scope>NUCLEOTIDE SEQUENCE [LARGE SCALE GENOMIC DNA]</scope>
    <source>
        <strain evidence="4 5">DJM-731 SS1</strain>
    </source>
</reference>
<keyword evidence="5" id="KW-1185">Reference proteome</keyword>
<keyword evidence="2" id="KW-0472">Membrane</keyword>
<dbReference type="RefSeq" id="XP_040631553.1">
    <property type="nucleotide sequence ID" value="XM_040771885.1"/>
</dbReference>
<feature type="region of interest" description="Disordered" evidence="1">
    <location>
        <begin position="209"/>
        <end position="239"/>
    </location>
</feature>
<sequence>MHFLSSSILLLALAAVGAQARPQEVAVRGLSGHVDPRNKVRDSLISKRQTEQCTGACSGDTNTLNAMAACASSGSADPIGSGECICQQMALLSSGCETCILNEDQITPADWAQTCAQLSSLPPSVLSTAAGSTSTGSSSVCTSQCSSAGDASGVTALLSCSTEDTACLCSAASGLSSTCLSCVLTYANLTQSQMEQICSSGTIAGGPSGTSTAGNAANTSSNKASNTGGASSPSTSATHSGTAKVAFGIKGAFVACTFVFVGGLMTLF</sequence>
<evidence type="ECO:0000313" key="5">
    <source>
        <dbReference type="Proteomes" id="UP000030653"/>
    </source>
</evidence>
<dbReference type="Proteomes" id="UP000030653">
    <property type="component" value="Unassembled WGS sequence"/>
</dbReference>
<dbReference type="OrthoDB" id="3366144at2759"/>
<evidence type="ECO:0000313" key="4">
    <source>
        <dbReference type="EMBL" id="EJU04659.1"/>
    </source>
</evidence>
<feature type="chain" id="PRO_5004067555" description="Extracellular membrane protein CFEM domain-containing protein" evidence="3">
    <location>
        <begin position="21"/>
        <end position="268"/>
    </location>
</feature>
<feature type="signal peptide" evidence="3">
    <location>
        <begin position="1"/>
        <end position="20"/>
    </location>
</feature>
<keyword evidence="2" id="KW-1133">Transmembrane helix</keyword>
<evidence type="ECO:0000256" key="2">
    <source>
        <dbReference type="SAM" id="Phobius"/>
    </source>
</evidence>
<dbReference type="EMBL" id="JH795857">
    <property type="protein sequence ID" value="EJU04659.1"/>
    <property type="molecule type" value="Genomic_DNA"/>
</dbReference>
<feature type="transmembrane region" description="Helical" evidence="2">
    <location>
        <begin position="245"/>
        <end position="267"/>
    </location>
</feature>
<evidence type="ECO:0008006" key="6">
    <source>
        <dbReference type="Google" id="ProtNLM"/>
    </source>
</evidence>
<evidence type="ECO:0000256" key="3">
    <source>
        <dbReference type="SAM" id="SignalP"/>
    </source>
</evidence>
<protein>
    <recommendedName>
        <fullName evidence="6">Extracellular membrane protein CFEM domain-containing protein</fullName>
    </recommendedName>
</protein>